<dbReference type="PROSITE" id="PS52016">
    <property type="entry name" value="TONB_DEPENDENT_REC_3"/>
    <property type="match status" value="1"/>
</dbReference>
<dbReference type="InterPro" id="IPR012910">
    <property type="entry name" value="Plug_dom"/>
</dbReference>
<evidence type="ECO:0000313" key="18">
    <source>
        <dbReference type="Proteomes" id="UP000014400"/>
    </source>
</evidence>
<keyword evidence="3 12" id="KW-0813">Transport</keyword>
<gene>
    <name evidence="17" type="ORF">HMPREF1476_00728</name>
</gene>
<evidence type="ECO:0000256" key="11">
    <source>
        <dbReference type="ARBA" id="ARBA00023237"/>
    </source>
</evidence>
<evidence type="ECO:0000256" key="14">
    <source>
        <dbReference type="SAM" id="SignalP"/>
    </source>
</evidence>
<keyword evidence="8 13" id="KW-0798">TonB box</keyword>
<evidence type="ECO:0000256" key="4">
    <source>
        <dbReference type="ARBA" id="ARBA00022452"/>
    </source>
</evidence>
<dbReference type="Gene3D" id="2.40.170.20">
    <property type="entry name" value="TonB-dependent receptor, beta-barrel domain"/>
    <property type="match status" value="1"/>
</dbReference>
<keyword evidence="7" id="KW-0406">Ion transport</keyword>
<dbReference type="EMBL" id="ATCF01000012">
    <property type="protein sequence ID" value="EPD99924.1"/>
    <property type="molecule type" value="Genomic_DNA"/>
</dbReference>
<dbReference type="Proteomes" id="UP000014400">
    <property type="component" value="Unassembled WGS sequence"/>
</dbReference>
<evidence type="ECO:0000256" key="3">
    <source>
        <dbReference type="ARBA" id="ARBA00022448"/>
    </source>
</evidence>
<dbReference type="GO" id="GO:0044718">
    <property type="term" value="P:siderophore transmembrane transport"/>
    <property type="evidence" value="ECO:0007669"/>
    <property type="project" value="TreeGrafter"/>
</dbReference>
<feature type="chain" id="PRO_5004507205" description="TonB-dependent siderophore receptor" evidence="14">
    <location>
        <begin position="23"/>
        <end position="702"/>
    </location>
</feature>
<reference evidence="17 18" key="1">
    <citation type="submission" date="2013-04" db="EMBL/GenBank/DDBJ databases">
        <title>The Genome Sequence of Sutterella wadsworthensis HGA0223.</title>
        <authorList>
            <consortium name="The Broad Institute Genomics Platform"/>
            <person name="Earl A."/>
            <person name="Ward D."/>
            <person name="Feldgarden M."/>
            <person name="Gevers D."/>
            <person name="Schmidt T.M."/>
            <person name="Dover J."/>
            <person name="Dai D."/>
            <person name="Walker B."/>
            <person name="Young S."/>
            <person name="Zeng Q."/>
            <person name="Gargeya S."/>
            <person name="Fitzgerald M."/>
            <person name="Haas B."/>
            <person name="Abouelleil A."/>
            <person name="Allen A.W."/>
            <person name="Alvarado L."/>
            <person name="Arachchi H.M."/>
            <person name="Berlin A.M."/>
            <person name="Chapman S.B."/>
            <person name="Gainer-Dewar J."/>
            <person name="Goldberg J."/>
            <person name="Griggs A."/>
            <person name="Gujja S."/>
            <person name="Hansen M."/>
            <person name="Howarth C."/>
            <person name="Imamovic A."/>
            <person name="Ireland A."/>
            <person name="Larimer J."/>
            <person name="McCowan C."/>
            <person name="Murphy C."/>
            <person name="Pearson M."/>
            <person name="Poon T.W."/>
            <person name="Priest M."/>
            <person name="Roberts A."/>
            <person name="Saif S."/>
            <person name="Shea T."/>
            <person name="Sisk P."/>
            <person name="Sykes S."/>
            <person name="Wortman J."/>
            <person name="Nusbaum C."/>
            <person name="Birren B."/>
        </authorList>
    </citation>
    <scope>NUCLEOTIDE SEQUENCE [LARGE SCALE GENOMIC DNA]</scope>
    <source>
        <strain evidence="17 18">HGA0223</strain>
    </source>
</reference>
<feature type="signal peptide" evidence="14">
    <location>
        <begin position="1"/>
        <end position="22"/>
    </location>
</feature>
<comment type="subcellular location">
    <subcellularLocation>
        <location evidence="1 12">Cell outer membrane</location>
        <topology evidence="1 12">Multi-pass membrane protein</topology>
    </subcellularLocation>
</comment>
<dbReference type="Gene3D" id="2.170.130.10">
    <property type="entry name" value="TonB-dependent receptor, plug domain"/>
    <property type="match status" value="1"/>
</dbReference>
<keyword evidence="18" id="KW-1185">Reference proteome</keyword>
<dbReference type="GO" id="GO:0009279">
    <property type="term" value="C:cell outer membrane"/>
    <property type="evidence" value="ECO:0007669"/>
    <property type="project" value="UniProtKB-SubCell"/>
</dbReference>
<evidence type="ECO:0000256" key="13">
    <source>
        <dbReference type="RuleBase" id="RU003357"/>
    </source>
</evidence>
<evidence type="ECO:0000256" key="7">
    <source>
        <dbReference type="ARBA" id="ARBA00023065"/>
    </source>
</evidence>
<dbReference type="RefSeq" id="WP_016474071.1">
    <property type="nucleotide sequence ID" value="NZ_KE150480.1"/>
</dbReference>
<evidence type="ECO:0000256" key="10">
    <source>
        <dbReference type="ARBA" id="ARBA00023170"/>
    </source>
</evidence>
<dbReference type="GO" id="GO:0015344">
    <property type="term" value="F:siderophore uptake transmembrane transporter activity"/>
    <property type="evidence" value="ECO:0007669"/>
    <property type="project" value="TreeGrafter"/>
</dbReference>
<dbReference type="eggNOG" id="COG4771">
    <property type="taxonomic scope" value="Bacteria"/>
</dbReference>
<dbReference type="InterPro" id="IPR037066">
    <property type="entry name" value="Plug_dom_sf"/>
</dbReference>
<keyword evidence="6 14" id="KW-0732">Signal</keyword>
<organism evidence="17 18">
    <name type="scientific">Sutterella wadsworthensis HGA0223</name>
    <dbReference type="NCBI Taxonomy" id="1203554"/>
    <lineage>
        <taxon>Bacteria</taxon>
        <taxon>Pseudomonadati</taxon>
        <taxon>Pseudomonadota</taxon>
        <taxon>Betaproteobacteria</taxon>
        <taxon>Burkholderiales</taxon>
        <taxon>Sutterellaceae</taxon>
        <taxon>Sutterella</taxon>
    </lineage>
</organism>
<evidence type="ECO:0000256" key="2">
    <source>
        <dbReference type="ARBA" id="ARBA00009810"/>
    </source>
</evidence>
<evidence type="ECO:0000259" key="15">
    <source>
        <dbReference type="Pfam" id="PF00593"/>
    </source>
</evidence>
<evidence type="ECO:0000256" key="5">
    <source>
        <dbReference type="ARBA" id="ARBA00022692"/>
    </source>
</evidence>
<dbReference type="Pfam" id="PF07715">
    <property type="entry name" value="Plug"/>
    <property type="match status" value="1"/>
</dbReference>
<evidence type="ECO:0000256" key="12">
    <source>
        <dbReference type="PROSITE-ProRule" id="PRU01360"/>
    </source>
</evidence>
<feature type="domain" description="TonB-dependent receptor-like beta-barrel" evidence="15">
    <location>
        <begin position="204"/>
        <end position="665"/>
    </location>
</feature>
<evidence type="ECO:0000259" key="16">
    <source>
        <dbReference type="Pfam" id="PF07715"/>
    </source>
</evidence>
<accession>S3CH96</accession>
<name>S3CH96_9BURK</name>
<keyword evidence="9 12" id="KW-0472">Membrane</keyword>
<keyword evidence="11 12" id="KW-0998">Cell outer membrane</keyword>
<evidence type="ECO:0000256" key="6">
    <source>
        <dbReference type="ARBA" id="ARBA00022729"/>
    </source>
</evidence>
<dbReference type="PANTHER" id="PTHR30069">
    <property type="entry name" value="TONB-DEPENDENT OUTER MEMBRANE RECEPTOR"/>
    <property type="match status" value="1"/>
</dbReference>
<dbReference type="InterPro" id="IPR039426">
    <property type="entry name" value="TonB-dep_rcpt-like"/>
</dbReference>
<protein>
    <recommendedName>
        <fullName evidence="19">TonB-dependent siderophore receptor</fullName>
    </recommendedName>
</protein>
<dbReference type="HOGENOM" id="CLU_008287_18_0_4"/>
<evidence type="ECO:0000256" key="9">
    <source>
        <dbReference type="ARBA" id="ARBA00023136"/>
    </source>
</evidence>
<dbReference type="InterPro" id="IPR000531">
    <property type="entry name" value="Beta-barrel_TonB"/>
</dbReference>
<dbReference type="Pfam" id="PF00593">
    <property type="entry name" value="TonB_dep_Rec_b-barrel"/>
    <property type="match status" value="1"/>
</dbReference>
<dbReference type="PANTHER" id="PTHR30069:SF53">
    <property type="entry name" value="COLICIN I RECEPTOR-RELATED"/>
    <property type="match status" value="1"/>
</dbReference>
<dbReference type="AlphaFoldDB" id="S3CH96"/>
<proteinExistence type="inferred from homology"/>
<evidence type="ECO:0008006" key="19">
    <source>
        <dbReference type="Google" id="ProtNLM"/>
    </source>
</evidence>
<keyword evidence="4 12" id="KW-1134">Transmembrane beta strand</keyword>
<dbReference type="PATRIC" id="fig|1203554.3.peg.722"/>
<keyword evidence="10" id="KW-0675">Receptor</keyword>
<dbReference type="CDD" id="cd01347">
    <property type="entry name" value="ligand_gated_channel"/>
    <property type="match status" value="1"/>
</dbReference>
<comment type="similarity">
    <text evidence="2 12 13">Belongs to the TonB-dependent receptor family.</text>
</comment>
<sequence>MTYRRTSLILLPLAAAVSAAYADDGGQTAYTTLDTSVVSAAGYAQDTSEAPASVSVITEKELASKPITDIGSAVGDVPGVDISQNKMGAADISIRGFGSNYTMILVDGRRQNTSESMVNNGFDPGRIFMPPVGAIERIEVIRGPASTIYGSDAVGGVVNIITKKHVDQFTGTISIDRTQFQNDDDYGNRWGTGVYLGIPLKENVASLLLRGRYLEREASHLRKPNATAGNNPYAAHSPTDGFTGNIGGRLNLTINESNDVYADLDFTRYKGGAMNTSGNSVQTYRWWNKYNGVVGHKGVYDIGTLESYVQYNALEQVKTLTSSNDGNAPWTTKTGSPMMSSRTWTAATKLVSPIELGSAGSIMLSSGLEANYETFEDAEANSHTALAGKTLDQTTLAGFMEGEYFINDEWIATLGGRVHWSDIFGAHLSPRAYLVYKPAQFISFKGGVANGYKTPQVKKLTDGIYNYSSGRSNTVNYGNPDLKPEESWSYELSTTLKLADAANLTVGLFYTDFKNMLDQENIGKETIDNKQFDATKEINHGKVTAKGLEVLLNTASFHGFRFTGGYTYTHAEIKEGAWSKRGGDWANSPSKRPNELPRHSLTARIDYEWNDFSAYVKSVSKFDSEQQNTKGGPNVDKYKNYTLVDLGASYVFKKQHRFSVAVNNIFDTGLEWVPSVTAGSYANAYKEYIDGRNFWFSYAYSF</sequence>
<evidence type="ECO:0000256" key="8">
    <source>
        <dbReference type="ARBA" id="ARBA00023077"/>
    </source>
</evidence>
<comment type="caution">
    <text evidence="17">The sequence shown here is derived from an EMBL/GenBank/DDBJ whole genome shotgun (WGS) entry which is preliminary data.</text>
</comment>
<dbReference type="InterPro" id="IPR036942">
    <property type="entry name" value="Beta-barrel_TonB_sf"/>
</dbReference>
<dbReference type="SUPFAM" id="SSF56935">
    <property type="entry name" value="Porins"/>
    <property type="match status" value="1"/>
</dbReference>
<evidence type="ECO:0000313" key="17">
    <source>
        <dbReference type="EMBL" id="EPD99924.1"/>
    </source>
</evidence>
<feature type="domain" description="TonB-dependent receptor plug" evidence="16">
    <location>
        <begin position="47"/>
        <end position="157"/>
    </location>
</feature>
<evidence type="ECO:0000256" key="1">
    <source>
        <dbReference type="ARBA" id="ARBA00004571"/>
    </source>
</evidence>
<dbReference type="STRING" id="1203554.HMPREF1476_00728"/>
<keyword evidence="5 12" id="KW-0812">Transmembrane</keyword>